<dbReference type="Gene3D" id="1.25.40.10">
    <property type="entry name" value="Tetratricopeptide repeat domain"/>
    <property type="match status" value="1"/>
</dbReference>
<dbReference type="SUPFAM" id="SSF48452">
    <property type="entry name" value="TPR-like"/>
    <property type="match status" value="1"/>
</dbReference>
<protein>
    <recommendedName>
        <fullName evidence="2">Tetratricopeptide repeat protein</fullName>
    </recommendedName>
</protein>
<dbReference type="InterPro" id="IPR011990">
    <property type="entry name" value="TPR-like_helical_dom_sf"/>
</dbReference>
<proteinExistence type="predicted"/>
<dbReference type="EMBL" id="LAZR01016223">
    <property type="protein sequence ID" value="KKM05440.1"/>
    <property type="molecule type" value="Genomic_DNA"/>
</dbReference>
<evidence type="ECO:0000313" key="1">
    <source>
        <dbReference type="EMBL" id="KKM05440.1"/>
    </source>
</evidence>
<organism evidence="1">
    <name type="scientific">marine sediment metagenome</name>
    <dbReference type="NCBI Taxonomy" id="412755"/>
    <lineage>
        <taxon>unclassified sequences</taxon>
        <taxon>metagenomes</taxon>
        <taxon>ecological metagenomes</taxon>
    </lineage>
</organism>
<evidence type="ECO:0008006" key="2">
    <source>
        <dbReference type="Google" id="ProtNLM"/>
    </source>
</evidence>
<sequence length="510" mass="58603">MFQHAWVTIYHDSGFKGKFDLHKKWDREFYRLAAILEEVDELFSRMQKTLQRYESSYGEFMNEALIEETIERMEIIYEAEPENQDVASKIAKMAMCIGNWEKAIHTLQPFVKTKNAAILRDLGVSMIKFYPKDSNEFLKGREFLEEAIEIDPMDYDAYASLGGCWKNFNEEKARNCYKNAFEINPSDPYCLGNYLIYEVRHLNNLDPISLSQPMIQSAIEKCNDQIELEINLPWAFFDKGLFNLFLGEINESMNSYLNGLKYSTDDWMISTTLNTLDLLNVVKDQLENIDMVKKLVLIGLVFRFNNGDAIDQLQNEYDSKGSKFSQPIIILAGSTASKMESKMQEFNEILINTFKNFKGTLISGGTKSGVSGLAGSIQEKYPDFINAYGYVPRVIPYDNVEIDNRYKEIRRTTGTDFSIREAIQYWVDICISDVDKRRVKLLGIAGGNISSFEYRLALILGIKVGFLENSGGQAESLVQDPKWQNYTIGKNAQLRILKNNEQNIINFLSK</sequence>
<reference evidence="1" key="1">
    <citation type="journal article" date="2015" name="Nature">
        <title>Complex archaea that bridge the gap between prokaryotes and eukaryotes.</title>
        <authorList>
            <person name="Spang A."/>
            <person name="Saw J.H."/>
            <person name="Jorgensen S.L."/>
            <person name="Zaremba-Niedzwiedzka K."/>
            <person name="Martijn J."/>
            <person name="Lind A.E."/>
            <person name="van Eijk R."/>
            <person name="Schleper C."/>
            <person name="Guy L."/>
            <person name="Ettema T.J."/>
        </authorList>
    </citation>
    <scope>NUCLEOTIDE SEQUENCE</scope>
</reference>
<accession>A0A0F9H346</accession>
<comment type="caution">
    <text evidence="1">The sequence shown here is derived from an EMBL/GenBank/DDBJ whole genome shotgun (WGS) entry which is preliminary data.</text>
</comment>
<name>A0A0F9H346_9ZZZZ</name>
<gene>
    <name evidence="1" type="ORF">LCGC14_1754120</name>
</gene>
<dbReference type="AlphaFoldDB" id="A0A0F9H346"/>